<dbReference type="SMART" id="SM00345">
    <property type="entry name" value="HTH_GNTR"/>
    <property type="match status" value="1"/>
</dbReference>
<dbReference type="Gene3D" id="1.10.10.10">
    <property type="entry name" value="Winged helix-like DNA-binding domain superfamily/Winged helix DNA-binding domain"/>
    <property type="match status" value="1"/>
</dbReference>
<evidence type="ECO:0000256" key="1">
    <source>
        <dbReference type="ARBA" id="ARBA00023015"/>
    </source>
</evidence>
<dbReference type="InterPro" id="IPR000524">
    <property type="entry name" value="Tscrpt_reg_HTH_GntR"/>
</dbReference>
<dbReference type="GO" id="GO:0003677">
    <property type="term" value="F:DNA binding"/>
    <property type="evidence" value="ECO:0007669"/>
    <property type="project" value="UniProtKB-KW"/>
</dbReference>
<dbReference type="InterPro" id="IPR036388">
    <property type="entry name" value="WH-like_DNA-bd_sf"/>
</dbReference>
<evidence type="ECO:0000256" key="2">
    <source>
        <dbReference type="ARBA" id="ARBA00023125"/>
    </source>
</evidence>
<accession>A0A5N0UPK2</accession>
<proteinExistence type="predicted"/>
<dbReference type="SUPFAM" id="SSF48008">
    <property type="entry name" value="GntR ligand-binding domain-like"/>
    <property type="match status" value="1"/>
</dbReference>
<evidence type="ECO:0000313" key="5">
    <source>
        <dbReference type="EMBL" id="KAA9148871.1"/>
    </source>
</evidence>
<reference evidence="5" key="1">
    <citation type="submission" date="2019-09" db="EMBL/GenBank/DDBJ databases">
        <authorList>
            <person name="Teo W.F.A."/>
            <person name="Duangmal K."/>
        </authorList>
    </citation>
    <scope>NUCLEOTIDE SEQUENCE [LARGE SCALE GENOMIC DNA]</scope>
    <source>
        <strain evidence="5">K81G1</strain>
    </source>
</reference>
<dbReference type="RefSeq" id="WP_144761109.1">
    <property type="nucleotide sequence ID" value="NZ_VMNW02000159.1"/>
</dbReference>
<sequence>MTAAGRPKKTALLVAQRIVEDINARGNHVGDRLPPEKVMLEDYDVGRGTLRESLRFLELQGVLTLKPGPSGGPIVQQPDSTALANSLSLLLQFQKAPFKTVIETRVALEPAMARQAAERMSEEDVQRLFGIIDLERRHENDHAAFLEQTRRFHTAIAHGSGNVIFASLFVALFDILDGAAVGVQYPARQRKLTIDIQSAIATAILERDGARAEELMGTHMRALESYTKKHYAEALSAPVTWRT</sequence>
<dbReference type="InterPro" id="IPR011711">
    <property type="entry name" value="GntR_C"/>
</dbReference>
<dbReference type="EMBL" id="VMNW02000159">
    <property type="protein sequence ID" value="KAA9148871.1"/>
    <property type="molecule type" value="Genomic_DNA"/>
</dbReference>
<dbReference type="SMART" id="SM00895">
    <property type="entry name" value="FCD"/>
    <property type="match status" value="1"/>
</dbReference>
<dbReference type="SUPFAM" id="SSF46785">
    <property type="entry name" value="Winged helix' DNA-binding domain"/>
    <property type="match status" value="1"/>
</dbReference>
<dbReference type="PANTHER" id="PTHR43537">
    <property type="entry name" value="TRANSCRIPTIONAL REGULATOR, GNTR FAMILY"/>
    <property type="match status" value="1"/>
</dbReference>
<keyword evidence="3" id="KW-0804">Transcription</keyword>
<dbReference type="Pfam" id="PF00392">
    <property type="entry name" value="GntR"/>
    <property type="match status" value="1"/>
</dbReference>
<dbReference type="PROSITE" id="PS50949">
    <property type="entry name" value="HTH_GNTR"/>
    <property type="match status" value="1"/>
</dbReference>
<name>A0A5N0UPK2_9PSEU</name>
<feature type="domain" description="HTH gntR-type" evidence="4">
    <location>
        <begin position="8"/>
        <end position="78"/>
    </location>
</feature>
<dbReference type="OrthoDB" id="9784718at2"/>
<dbReference type="InterPro" id="IPR008920">
    <property type="entry name" value="TF_FadR/GntR_C"/>
</dbReference>
<gene>
    <name evidence="5" type="ORF">FPZ12_044335</name>
</gene>
<evidence type="ECO:0000256" key="3">
    <source>
        <dbReference type="ARBA" id="ARBA00023163"/>
    </source>
</evidence>
<dbReference type="Gene3D" id="1.20.120.530">
    <property type="entry name" value="GntR ligand-binding domain-like"/>
    <property type="match status" value="1"/>
</dbReference>
<organism evidence="5 6">
    <name type="scientific">Amycolatopsis acidicola</name>
    <dbReference type="NCBI Taxonomy" id="2596893"/>
    <lineage>
        <taxon>Bacteria</taxon>
        <taxon>Bacillati</taxon>
        <taxon>Actinomycetota</taxon>
        <taxon>Actinomycetes</taxon>
        <taxon>Pseudonocardiales</taxon>
        <taxon>Pseudonocardiaceae</taxon>
        <taxon>Amycolatopsis</taxon>
    </lineage>
</organism>
<comment type="caution">
    <text evidence="5">The sequence shown here is derived from an EMBL/GenBank/DDBJ whole genome shotgun (WGS) entry which is preliminary data.</text>
</comment>
<dbReference type="AlphaFoldDB" id="A0A5N0UPK2"/>
<dbReference type="GO" id="GO:0003700">
    <property type="term" value="F:DNA-binding transcription factor activity"/>
    <property type="evidence" value="ECO:0007669"/>
    <property type="project" value="InterPro"/>
</dbReference>
<keyword evidence="1" id="KW-0805">Transcription regulation</keyword>
<dbReference type="PANTHER" id="PTHR43537:SF5">
    <property type="entry name" value="UXU OPERON TRANSCRIPTIONAL REGULATOR"/>
    <property type="match status" value="1"/>
</dbReference>
<dbReference type="Pfam" id="PF07729">
    <property type="entry name" value="FCD"/>
    <property type="match status" value="1"/>
</dbReference>
<dbReference type="PRINTS" id="PR00035">
    <property type="entry name" value="HTHGNTR"/>
</dbReference>
<keyword evidence="2" id="KW-0238">DNA-binding</keyword>
<protein>
    <submittedName>
        <fullName evidence="5">FadR family transcriptional regulator</fullName>
    </submittedName>
</protein>
<keyword evidence="6" id="KW-1185">Reference proteome</keyword>
<evidence type="ECO:0000313" key="6">
    <source>
        <dbReference type="Proteomes" id="UP000319769"/>
    </source>
</evidence>
<dbReference type="Proteomes" id="UP000319769">
    <property type="component" value="Unassembled WGS sequence"/>
</dbReference>
<evidence type="ECO:0000259" key="4">
    <source>
        <dbReference type="PROSITE" id="PS50949"/>
    </source>
</evidence>
<dbReference type="InterPro" id="IPR036390">
    <property type="entry name" value="WH_DNA-bd_sf"/>
</dbReference>